<gene>
    <name evidence="1" type="ORF">UFOPK4237_01019</name>
</gene>
<dbReference type="AlphaFoldDB" id="A0A6J7SEZ6"/>
<name>A0A6J7SEZ6_9ZZZZ</name>
<evidence type="ECO:0000313" key="1">
    <source>
        <dbReference type="EMBL" id="CAB5039633.1"/>
    </source>
</evidence>
<dbReference type="EMBL" id="CAFBPZ010000065">
    <property type="protein sequence ID" value="CAB5039633.1"/>
    <property type="molecule type" value="Genomic_DNA"/>
</dbReference>
<accession>A0A6J7SEZ6</accession>
<protein>
    <submittedName>
        <fullName evidence="1">Unannotated protein</fullName>
    </submittedName>
</protein>
<reference evidence="1" key="1">
    <citation type="submission" date="2020-05" db="EMBL/GenBank/DDBJ databases">
        <authorList>
            <person name="Chiriac C."/>
            <person name="Salcher M."/>
            <person name="Ghai R."/>
            <person name="Kavagutti S V."/>
        </authorList>
    </citation>
    <scope>NUCLEOTIDE SEQUENCE</scope>
</reference>
<organism evidence="1">
    <name type="scientific">freshwater metagenome</name>
    <dbReference type="NCBI Taxonomy" id="449393"/>
    <lineage>
        <taxon>unclassified sequences</taxon>
        <taxon>metagenomes</taxon>
        <taxon>ecological metagenomes</taxon>
    </lineage>
</organism>
<sequence>MICANAIATSGVVPDGALRSWEWFGQTLSSDGGPLGMCGLCDAALWREGYE</sequence>
<proteinExistence type="predicted"/>